<evidence type="ECO:0000256" key="1">
    <source>
        <dbReference type="SAM" id="Phobius"/>
    </source>
</evidence>
<reference evidence="2 3" key="1">
    <citation type="submission" date="2018-12" db="EMBL/GenBank/DDBJ databases">
        <title>Comparitive functional genomics of dry heat resistant strains isolated from the viking spacecraft.</title>
        <authorList>
            <person name="Seuylemezian A."/>
            <person name="Vaishampayan P."/>
        </authorList>
    </citation>
    <scope>NUCLEOTIDE SEQUENCE [LARGE SCALE GENOMIC DNA]</scope>
    <source>
        <strain evidence="2 3">M6-11</strain>
    </source>
</reference>
<dbReference type="EMBL" id="RWGW01000015">
    <property type="protein sequence ID" value="RSK30078.1"/>
    <property type="molecule type" value="Genomic_DNA"/>
</dbReference>
<keyword evidence="1" id="KW-0812">Transmembrane</keyword>
<keyword evidence="1" id="KW-1133">Transmembrane helix</keyword>
<evidence type="ECO:0000313" key="3">
    <source>
        <dbReference type="Proteomes" id="UP000272481"/>
    </source>
</evidence>
<accession>A0ABX9ZBJ5</accession>
<protein>
    <submittedName>
        <fullName evidence="2">Uncharacterized protein</fullName>
    </submittedName>
</protein>
<dbReference type="Proteomes" id="UP000272481">
    <property type="component" value="Unassembled WGS sequence"/>
</dbReference>
<keyword evidence="3" id="KW-1185">Reference proteome</keyword>
<name>A0ABX9ZBJ5_9BACL</name>
<keyword evidence="1" id="KW-0472">Membrane</keyword>
<feature type="transmembrane region" description="Helical" evidence="1">
    <location>
        <begin position="21"/>
        <end position="40"/>
    </location>
</feature>
<gene>
    <name evidence="2" type="ORF">EJA12_10235</name>
</gene>
<feature type="transmembrane region" description="Helical" evidence="1">
    <location>
        <begin position="52"/>
        <end position="71"/>
    </location>
</feature>
<proteinExistence type="predicted"/>
<comment type="caution">
    <text evidence="2">The sequence shown here is derived from an EMBL/GenBank/DDBJ whole genome shotgun (WGS) entry which is preliminary data.</text>
</comment>
<sequence length="81" mass="9522">MKGDIKIWYRNLDAKGKFIRSLWGGALALLFLYLVVWFAPLRPSFDNGLIKMWIPLVGTMLIVIDLAFTYTKWKREEKSKK</sequence>
<evidence type="ECO:0000313" key="2">
    <source>
        <dbReference type="EMBL" id="RSK30078.1"/>
    </source>
</evidence>
<organism evidence="2 3">
    <name type="scientific">Bhargavaea beijingensis</name>
    <dbReference type="NCBI Taxonomy" id="426756"/>
    <lineage>
        <taxon>Bacteria</taxon>
        <taxon>Bacillati</taxon>
        <taxon>Bacillota</taxon>
        <taxon>Bacilli</taxon>
        <taxon>Bacillales</taxon>
        <taxon>Caryophanaceae</taxon>
        <taxon>Bhargavaea</taxon>
    </lineage>
</organism>